<evidence type="ECO:0000256" key="3">
    <source>
        <dbReference type="ARBA" id="ARBA00010202"/>
    </source>
</evidence>
<proteinExistence type="inferred from homology"/>
<dbReference type="GO" id="GO:0005737">
    <property type="term" value="C:cytoplasm"/>
    <property type="evidence" value="ECO:0007669"/>
    <property type="project" value="UniProtKB-SubCell"/>
</dbReference>
<evidence type="ECO:0000313" key="17">
    <source>
        <dbReference type="Proteomes" id="UP000034723"/>
    </source>
</evidence>
<reference evidence="16 17" key="1">
    <citation type="submission" date="2015-04" db="EMBL/GenBank/DDBJ databases">
        <title>The complete genome sequence of the hyperthermophilic, obligate iron-reducing archaeon Geoglobus ahangari strain 234T.</title>
        <authorList>
            <person name="Manzella M.P."/>
            <person name="Holmes D.E."/>
            <person name="Rocheleau J.M."/>
            <person name="Chung A."/>
            <person name="Reguera G."/>
            <person name="Kashefi K."/>
        </authorList>
    </citation>
    <scope>NUCLEOTIDE SEQUENCE [LARGE SCALE GENOMIC DNA]</scope>
    <source>
        <strain evidence="16 17">234</strain>
    </source>
</reference>
<organism evidence="16 17">
    <name type="scientific">Geoglobus ahangari</name>
    <dbReference type="NCBI Taxonomy" id="113653"/>
    <lineage>
        <taxon>Archaea</taxon>
        <taxon>Methanobacteriati</taxon>
        <taxon>Methanobacteriota</taxon>
        <taxon>Archaeoglobi</taxon>
        <taxon>Archaeoglobales</taxon>
        <taxon>Archaeoglobaceae</taxon>
        <taxon>Geoglobus</taxon>
    </lineage>
</organism>
<dbReference type="NCBIfam" id="TIGR01920">
    <property type="entry name" value="Shik_kin_archae"/>
    <property type="match status" value="1"/>
</dbReference>
<dbReference type="FunCoup" id="A0A0F7IFU0">
    <property type="interactions" value="77"/>
</dbReference>
<evidence type="ECO:0000256" key="12">
    <source>
        <dbReference type="ARBA" id="ARBA00023141"/>
    </source>
</evidence>
<evidence type="ECO:0000256" key="2">
    <source>
        <dbReference type="ARBA" id="ARBA00004842"/>
    </source>
</evidence>
<evidence type="ECO:0000256" key="14">
    <source>
        <dbReference type="HAMAP-Rule" id="MF_00370"/>
    </source>
</evidence>
<dbReference type="UniPathway" id="UPA00053">
    <property type="reaction ID" value="UER00088"/>
</dbReference>
<comment type="subcellular location">
    <subcellularLocation>
        <location evidence="1 14">Cytoplasm</location>
    </subcellularLocation>
</comment>
<evidence type="ECO:0000256" key="10">
    <source>
        <dbReference type="ARBA" id="ARBA00022777"/>
    </source>
</evidence>
<keyword evidence="10 14" id="KW-0418">Kinase</keyword>
<dbReference type="EC" id="2.7.1.71" evidence="4 14"/>
<dbReference type="GO" id="GO:0004765">
    <property type="term" value="F:shikimate kinase activity"/>
    <property type="evidence" value="ECO:0007669"/>
    <property type="project" value="UniProtKB-UniRule"/>
</dbReference>
<feature type="domain" description="GHMP kinase N-terminal" evidence="15">
    <location>
        <begin position="57"/>
        <end position="140"/>
    </location>
</feature>
<dbReference type="GO" id="GO:0005524">
    <property type="term" value="F:ATP binding"/>
    <property type="evidence" value="ECO:0007669"/>
    <property type="project" value="UniProtKB-UniRule"/>
</dbReference>
<comment type="catalytic activity">
    <reaction evidence="13 14">
        <text>shikimate + ATP = 3-phosphoshikimate + ADP + H(+)</text>
        <dbReference type="Rhea" id="RHEA:13121"/>
        <dbReference type="ChEBI" id="CHEBI:15378"/>
        <dbReference type="ChEBI" id="CHEBI:30616"/>
        <dbReference type="ChEBI" id="CHEBI:36208"/>
        <dbReference type="ChEBI" id="CHEBI:145989"/>
        <dbReference type="ChEBI" id="CHEBI:456216"/>
        <dbReference type="EC" id="2.7.1.71"/>
    </reaction>
</comment>
<dbReference type="Pfam" id="PF00288">
    <property type="entry name" value="GHMP_kinases_N"/>
    <property type="match status" value="1"/>
</dbReference>
<keyword evidence="6 14" id="KW-0963">Cytoplasm</keyword>
<dbReference type="GO" id="GO:0008652">
    <property type="term" value="P:amino acid biosynthetic process"/>
    <property type="evidence" value="ECO:0007669"/>
    <property type="project" value="UniProtKB-KW"/>
</dbReference>
<evidence type="ECO:0000256" key="11">
    <source>
        <dbReference type="ARBA" id="ARBA00022840"/>
    </source>
</evidence>
<evidence type="ECO:0000256" key="13">
    <source>
        <dbReference type="ARBA" id="ARBA00048567"/>
    </source>
</evidence>
<evidence type="ECO:0000256" key="1">
    <source>
        <dbReference type="ARBA" id="ARBA00004496"/>
    </source>
</evidence>
<feature type="binding site" evidence="14">
    <location>
        <begin position="79"/>
        <end position="89"/>
    </location>
    <ligand>
        <name>ATP</name>
        <dbReference type="ChEBI" id="CHEBI:30616"/>
    </ligand>
</feature>
<comment type="pathway">
    <text evidence="2 14">Metabolic intermediate biosynthesis; chorismate biosynthesis; chorismate from D-erythrose 4-phosphate and phosphoenolpyruvate: step 5/7.</text>
</comment>
<comment type="similarity">
    <text evidence="3 14">Belongs to the GHMP kinase family. Archaeal shikimate kinase subfamily.</text>
</comment>
<sequence>MRTEAKSFAAGTVVNALATLKGVAFGIKLETRVVFREENDLKGFYVLQDGRMERSAIAEKLMRNSGVEGGVFEVESEIPRRSGLGSSSAFMNAMVMAAMKAMEMPLNAEKILRINARISLESGMSYTGAFDDASASLLGGLVFSDNSRMRLYRRDELEGEAVILLPEWERGEVNLREIRRGREEVDRAFRLAMRGELKAAMYLNSMHYCTKLNLPLEPVTAVQHLDVNAGLSGNGPSYVAFGREVEEVVRVWESFGRVIVREIASEPAEEVEVPDSLFTYFEV</sequence>
<protein>
    <recommendedName>
        <fullName evidence="5 14">Shikimate kinase</fullName>
        <shortName evidence="14">SK</shortName>
        <ecNumber evidence="4 14">2.7.1.71</ecNumber>
    </recommendedName>
</protein>
<dbReference type="PANTHER" id="PTHR20861">
    <property type="entry name" value="HOMOSERINE/4-DIPHOSPHOCYTIDYL-2-C-METHYL-D-ERYTHRITOL KINASE"/>
    <property type="match status" value="1"/>
</dbReference>
<dbReference type="GO" id="GO:0009073">
    <property type="term" value="P:aromatic amino acid family biosynthetic process"/>
    <property type="evidence" value="ECO:0007669"/>
    <property type="project" value="UniProtKB-KW"/>
</dbReference>
<dbReference type="InterPro" id="IPR010189">
    <property type="entry name" value="SK_arc"/>
</dbReference>
<dbReference type="InterPro" id="IPR020568">
    <property type="entry name" value="Ribosomal_Su5_D2-typ_SF"/>
</dbReference>
<dbReference type="KEGG" id="gah:GAH_00664"/>
<dbReference type="PANTHER" id="PTHR20861:SF3">
    <property type="entry name" value="SHIKIMATE KINASE"/>
    <property type="match status" value="1"/>
</dbReference>
<evidence type="ECO:0000259" key="15">
    <source>
        <dbReference type="Pfam" id="PF00288"/>
    </source>
</evidence>
<dbReference type="Proteomes" id="UP000034723">
    <property type="component" value="Chromosome"/>
</dbReference>
<evidence type="ECO:0000256" key="8">
    <source>
        <dbReference type="ARBA" id="ARBA00022679"/>
    </source>
</evidence>
<keyword evidence="17" id="KW-1185">Reference proteome</keyword>
<dbReference type="EMBL" id="CP011267">
    <property type="protein sequence ID" value="AKG91997.1"/>
    <property type="molecule type" value="Genomic_DNA"/>
</dbReference>
<evidence type="ECO:0000256" key="4">
    <source>
        <dbReference type="ARBA" id="ARBA00012154"/>
    </source>
</evidence>
<keyword evidence="9 14" id="KW-0547">Nucleotide-binding</keyword>
<dbReference type="STRING" id="113653.GAH_00664"/>
<dbReference type="PATRIC" id="fig|113653.22.peg.664"/>
<evidence type="ECO:0000256" key="6">
    <source>
        <dbReference type="ARBA" id="ARBA00022490"/>
    </source>
</evidence>
<dbReference type="PIRSF" id="PIRSF005758">
    <property type="entry name" value="Shikimt_kin_arch"/>
    <property type="match status" value="1"/>
</dbReference>
<dbReference type="SUPFAM" id="SSF54211">
    <property type="entry name" value="Ribosomal protein S5 domain 2-like"/>
    <property type="match status" value="1"/>
</dbReference>
<keyword evidence="7 14" id="KW-0028">Amino-acid biosynthesis</keyword>
<dbReference type="InterPro" id="IPR006204">
    <property type="entry name" value="GHMP_kinase_N_dom"/>
</dbReference>
<dbReference type="OrthoDB" id="9602at2157"/>
<dbReference type="GeneID" id="24803244"/>
<dbReference type="InParanoid" id="A0A0F7IFU0"/>
<evidence type="ECO:0000256" key="9">
    <source>
        <dbReference type="ARBA" id="ARBA00022741"/>
    </source>
</evidence>
<dbReference type="HOGENOM" id="CLU_073768_0_0_2"/>
<evidence type="ECO:0000313" key="16">
    <source>
        <dbReference type="EMBL" id="AKG91997.1"/>
    </source>
</evidence>
<evidence type="ECO:0000256" key="5">
    <source>
        <dbReference type="ARBA" id="ARBA00013853"/>
    </source>
</evidence>
<keyword evidence="8 14" id="KW-0808">Transferase</keyword>
<accession>A0A0F7IFU0</accession>
<evidence type="ECO:0000256" key="7">
    <source>
        <dbReference type="ARBA" id="ARBA00022605"/>
    </source>
</evidence>
<dbReference type="InterPro" id="IPR014721">
    <property type="entry name" value="Ribsml_uS5_D2-typ_fold_subgr"/>
</dbReference>
<dbReference type="HAMAP" id="MF_00370">
    <property type="entry name" value="Shik_kinase_arch"/>
    <property type="match status" value="1"/>
</dbReference>
<keyword evidence="12 14" id="KW-0057">Aromatic amino acid biosynthesis</keyword>
<dbReference type="Gene3D" id="3.30.230.10">
    <property type="match status" value="1"/>
</dbReference>
<dbReference type="AlphaFoldDB" id="A0A0F7IFU0"/>
<keyword evidence="11 14" id="KW-0067">ATP-binding</keyword>
<gene>
    <name evidence="14" type="primary">aroK</name>
    <name evidence="16" type="ORF">GAH_00664</name>
</gene>
<name>A0A0F7IFU0_9EURY</name>
<dbReference type="RefSeq" id="WP_048094674.1">
    <property type="nucleotide sequence ID" value="NZ_CP011267.1"/>
</dbReference>
<dbReference type="GO" id="GO:0009423">
    <property type="term" value="P:chorismate biosynthetic process"/>
    <property type="evidence" value="ECO:0007669"/>
    <property type="project" value="UniProtKB-UniRule"/>
</dbReference>